<organism evidence="1 2">
    <name type="scientific">Thalassiosira pseudonana</name>
    <name type="common">Marine diatom</name>
    <name type="synonym">Cyclotella nana</name>
    <dbReference type="NCBI Taxonomy" id="35128"/>
    <lineage>
        <taxon>Eukaryota</taxon>
        <taxon>Sar</taxon>
        <taxon>Stramenopiles</taxon>
        <taxon>Ochrophyta</taxon>
        <taxon>Bacillariophyta</taxon>
        <taxon>Coscinodiscophyceae</taxon>
        <taxon>Thalassiosirophycidae</taxon>
        <taxon>Thalassiosirales</taxon>
        <taxon>Thalassiosiraceae</taxon>
        <taxon>Thalassiosira</taxon>
    </lineage>
</organism>
<evidence type="ECO:0000313" key="1">
    <source>
        <dbReference type="EMBL" id="EED86139.1"/>
    </source>
</evidence>
<accession>B8LEV5</accession>
<evidence type="ECO:0000313" key="2">
    <source>
        <dbReference type="Proteomes" id="UP000001449"/>
    </source>
</evidence>
<dbReference type="KEGG" id="tps:THAPSDRAFT_bd1934"/>
<dbReference type="EMBL" id="DS999449">
    <property type="protein sequence ID" value="EED86139.1"/>
    <property type="molecule type" value="Genomic_DNA"/>
</dbReference>
<dbReference type="PaxDb" id="35128-Thapsdraft1934"/>
<dbReference type="HOGENOM" id="CLU_377931_0_0_1"/>
<dbReference type="AlphaFoldDB" id="B8LEV5"/>
<dbReference type="Proteomes" id="UP000001449">
    <property type="component" value="Unassembled WGS sequence"/>
</dbReference>
<dbReference type="InParanoid" id="B8LEV5"/>
<proteinExistence type="predicted"/>
<protein>
    <submittedName>
        <fullName evidence="1">Uncharacterized protein</fullName>
    </submittedName>
</protein>
<dbReference type="eggNOG" id="ENOG502SSW1">
    <property type="taxonomic scope" value="Eukaryota"/>
</dbReference>
<reference evidence="1 2" key="2">
    <citation type="journal article" date="2008" name="Nature">
        <title>The Phaeodactylum genome reveals the evolutionary history of diatom genomes.</title>
        <authorList>
            <person name="Bowler C."/>
            <person name="Allen A.E."/>
            <person name="Badger J.H."/>
            <person name="Grimwood J."/>
            <person name="Jabbari K."/>
            <person name="Kuo A."/>
            <person name="Maheswari U."/>
            <person name="Martens C."/>
            <person name="Maumus F."/>
            <person name="Otillar R.P."/>
            <person name="Rayko E."/>
            <person name="Salamov A."/>
            <person name="Vandepoele K."/>
            <person name="Beszteri B."/>
            <person name="Gruber A."/>
            <person name="Heijde M."/>
            <person name="Katinka M."/>
            <person name="Mock T."/>
            <person name="Valentin K."/>
            <person name="Verret F."/>
            <person name="Berges J.A."/>
            <person name="Brownlee C."/>
            <person name="Cadoret J.P."/>
            <person name="Chiovitti A."/>
            <person name="Choi C.J."/>
            <person name="Coesel S."/>
            <person name="De Martino A."/>
            <person name="Detter J.C."/>
            <person name="Durkin C."/>
            <person name="Falciatore A."/>
            <person name="Fournet J."/>
            <person name="Haruta M."/>
            <person name="Huysman M.J."/>
            <person name="Jenkins B.D."/>
            <person name="Jiroutova K."/>
            <person name="Jorgensen R.E."/>
            <person name="Joubert Y."/>
            <person name="Kaplan A."/>
            <person name="Kroger N."/>
            <person name="Kroth P.G."/>
            <person name="La Roche J."/>
            <person name="Lindquist E."/>
            <person name="Lommer M."/>
            <person name="Martin-Jezequel V."/>
            <person name="Lopez P.J."/>
            <person name="Lucas S."/>
            <person name="Mangogna M."/>
            <person name="McGinnis K."/>
            <person name="Medlin L.K."/>
            <person name="Montsant A."/>
            <person name="Oudot-Le Secq M.P."/>
            <person name="Napoli C."/>
            <person name="Obornik M."/>
            <person name="Parker M.S."/>
            <person name="Petit J.L."/>
            <person name="Porcel B.M."/>
            <person name="Poulsen N."/>
            <person name="Robison M."/>
            <person name="Rychlewski L."/>
            <person name="Rynearson T.A."/>
            <person name="Schmutz J."/>
            <person name="Shapiro H."/>
            <person name="Siaut M."/>
            <person name="Stanley M."/>
            <person name="Sussman M.R."/>
            <person name="Taylor A.R."/>
            <person name="Vardi A."/>
            <person name="von Dassow P."/>
            <person name="Vyverman W."/>
            <person name="Willis A."/>
            <person name="Wyrwicz L.S."/>
            <person name="Rokhsar D.S."/>
            <person name="Weissenbach J."/>
            <person name="Armbrust E.V."/>
            <person name="Green B.R."/>
            <person name="Van de Peer Y."/>
            <person name="Grigoriev I.V."/>
        </authorList>
    </citation>
    <scope>NUCLEOTIDE SEQUENCE [LARGE SCALE GENOMIC DNA]</scope>
    <source>
        <strain evidence="1 2">CCMP1335</strain>
    </source>
</reference>
<dbReference type="GeneID" id="7447422"/>
<sequence length="699" mass="79571">MRKICSIVAAVVAIITLSRLVWQFRSMSMIISHGIEMERRSGLGDPRALSLQSTNNLIHISTRSKILVFYNLFVAGAEDVERVQDIFDEQLTELDPRLHVINASITSLGHPLPNIPNHMIREHIAEGGDEGITLHALWNYCRSNNNHETKVIYLHSKGSFHPSEENDKLRRFITEGALSEECANLPDTCDVCSSRMSPLPHSHTSGNMWLARCDYVAKLVDPFALKEKKLPKQYLHDNPNHGYGRYFFEHWVHSHPSVSPCDLYTGEEFVWGYSRVPPVPFEKSLQKAPRFIFNRYGNPKRMAPETVLGRHVMDYKDLYNSSVDDSWWGWEFFWNVYLPPPSTKKVATKKQSVQLKLNQSKEEFCSGENGSLHRIALDMIQHSSRPGSPSYEKLKHVLNLNQQFYIDLGSPIFHRNEVSISTMLQGYGLSRMDGHPSSDTMTTTLVETKLTNSVCHISKDECRYYPRILIQIDHEKLGNEHELCHSSPNCIIVDSSTHNLAMAVEKGWSFILIPVLIQSASQLESQELMPLASRSHSIVYLNRIDDTSKALLWTNSTNQHPETFNLSEFRDMANVYRNAKVCVVSRSYYTSGAGGGAFHYLSEVAGFGCIPVVETFHDDSIGINSFEQCGRIVFESEDNLLDKASEVVRLIDQGVYNDFSHVDWWKNDIHWDHLLLQVIGQSKESGDQSGGDVFLHRKE</sequence>
<gene>
    <name evidence="1" type="ORF">THAPSDRAFT_bd1934</name>
</gene>
<reference evidence="1 2" key="1">
    <citation type="journal article" date="2004" name="Science">
        <title>The genome of the diatom Thalassiosira pseudonana: ecology, evolution, and metabolism.</title>
        <authorList>
            <person name="Armbrust E.V."/>
            <person name="Berges J.A."/>
            <person name="Bowler C."/>
            <person name="Green B.R."/>
            <person name="Martinez D."/>
            <person name="Putnam N.H."/>
            <person name="Zhou S."/>
            <person name="Allen A.E."/>
            <person name="Apt K.E."/>
            <person name="Bechner M."/>
            <person name="Brzezinski M.A."/>
            <person name="Chaal B.K."/>
            <person name="Chiovitti A."/>
            <person name="Davis A.K."/>
            <person name="Demarest M.S."/>
            <person name="Detter J.C."/>
            <person name="Glavina T."/>
            <person name="Goodstein D."/>
            <person name="Hadi M.Z."/>
            <person name="Hellsten U."/>
            <person name="Hildebrand M."/>
            <person name="Jenkins B.D."/>
            <person name="Jurka J."/>
            <person name="Kapitonov V.V."/>
            <person name="Kroger N."/>
            <person name="Lau W.W."/>
            <person name="Lane T.W."/>
            <person name="Larimer F.W."/>
            <person name="Lippmeier J.C."/>
            <person name="Lucas S."/>
            <person name="Medina M."/>
            <person name="Montsant A."/>
            <person name="Obornik M."/>
            <person name="Parker M.S."/>
            <person name="Palenik B."/>
            <person name="Pazour G.J."/>
            <person name="Richardson P.M."/>
            <person name="Rynearson T.A."/>
            <person name="Saito M.A."/>
            <person name="Schwartz D.C."/>
            <person name="Thamatrakoln K."/>
            <person name="Valentin K."/>
            <person name="Vardi A."/>
            <person name="Wilkerson F.P."/>
            <person name="Rokhsar D.S."/>
        </authorList>
    </citation>
    <scope>NUCLEOTIDE SEQUENCE [LARGE SCALE GENOMIC DNA]</scope>
    <source>
        <strain evidence="1 2">CCMP1335</strain>
    </source>
</reference>
<name>B8LEV5_THAPS</name>
<keyword evidence="2" id="KW-1185">Reference proteome</keyword>
<dbReference type="RefSeq" id="XP_002297561.1">
    <property type="nucleotide sequence ID" value="XM_002297525.1"/>
</dbReference>